<reference evidence="1" key="1">
    <citation type="submission" date="2024-08" db="EMBL/GenBank/DDBJ databases">
        <title>Lentilactobacillus sp. nov., isolated from tree bark.</title>
        <authorList>
            <person name="Phuengjayaem S."/>
            <person name="Tanasupawat S."/>
        </authorList>
    </citation>
    <scope>NUCLEOTIDE SEQUENCE</scope>
    <source>
        <strain evidence="1">SPB1-3</strain>
    </source>
</reference>
<name>A0ACD5DGS6_9LACO</name>
<accession>A0ACD5DGS6</accession>
<evidence type="ECO:0000313" key="2">
    <source>
        <dbReference type="Proteomes" id="UP001149860"/>
    </source>
</evidence>
<protein>
    <submittedName>
        <fullName evidence="1">GyrI-like domain-containing protein</fullName>
    </submittedName>
</protein>
<dbReference type="EMBL" id="CP168151">
    <property type="protein sequence ID" value="XFD40572.1"/>
    <property type="molecule type" value="Genomic_DNA"/>
</dbReference>
<gene>
    <name evidence="1" type="ORF">O0236_004530</name>
</gene>
<proteinExistence type="predicted"/>
<keyword evidence="2" id="KW-1185">Reference proteome</keyword>
<sequence length="207" mass="23900">MTFDVKKEEKQFYSAKGPELIKIPSMDFMAIRGTGNPNDEGGAYQRAVQTLYAVAYTIRMSEKAGISLPGYEPYVVSPLEGLWWQDGYAGVDLNKKSDFQWWSMIRLPRFASHEILDWAKNTAAEKKKIDTSDIQWFTYDEGLVVQAMHHGPYATEPETVSEMNDFVSDHELKEDFSTRYHHEVYLSDPRKIAPEKMKTILRHPVKK</sequence>
<dbReference type="Proteomes" id="UP001149860">
    <property type="component" value="Chromosome"/>
</dbReference>
<evidence type="ECO:0000313" key="1">
    <source>
        <dbReference type="EMBL" id="XFD40572.1"/>
    </source>
</evidence>
<organism evidence="1 2">
    <name type="scientific">Lentilactobacillus terminaliae</name>
    <dbReference type="NCBI Taxonomy" id="3003483"/>
    <lineage>
        <taxon>Bacteria</taxon>
        <taxon>Bacillati</taxon>
        <taxon>Bacillota</taxon>
        <taxon>Bacilli</taxon>
        <taxon>Lactobacillales</taxon>
        <taxon>Lactobacillaceae</taxon>
        <taxon>Lentilactobacillus</taxon>
    </lineage>
</organism>